<dbReference type="PANTHER" id="PTHR38826">
    <property type="entry name" value="RIBONUCLEASE VAPC13"/>
    <property type="match status" value="1"/>
</dbReference>
<keyword evidence="5" id="KW-0800">Toxin</keyword>
<keyword evidence="5" id="KW-0460">Magnesium</keyword>
<dbReference type="Gene3D" id="3.40.50.1010">
    <property type="entry name" value="5'-nuclease"/>
    <property type="match status" value="1"/>
</dbReference>
<dbReference type="InterPro" id="IPR002716">
    <property type="entry name" value="PIN_dom"/>
</dbReference>
<evidence type="ECO:0000256" key="5">
    <source>
        <dbReference type="HAMAP-Rule" id="MF_00265"/>
    </source>
</evidence>
<feature type="binding site" evidence="5">
    <location>
        <position position="102"/>
    </location>
    <ligand>
        <name>Mg(2+)</name>
        <dbReference type="ChEBI" id="CHEBI:18420"/>
    </ligand>
</feature>
<gene>
    <name evidence="5" type="primary">vapC</name>
    <name evidence="7" type="ORF">JZK55_17360</name>
</gene>
<evidence type="ECO:0000256" key="1">
    <source>
        <dbReference type="ARBA" id="ARBA00022649"/>
    </source>
</evidence>
<evidence type="ECO:0000313" key="7">
    <source>
        <dbReference type="EMBL" id="BCB96814.1"/>
    </source>
</evidence>
<dbReference type="AlphaFoldDB" id="A0A7G1H1Z5"/>
<keyword evidence="2 5" id="KW-0540">Nuclease</keyword>
<evidence type="ECO:0000256" key="2">
    <source>
        <dbReference type="ARBA" id="ARBA00022722"/>
    </source>
</evidence>
<keyword evidence="8" id="KW-1185">Reference proteome</keyword>
<comment type="function">
    <text evidence="5">Toxic component of a toxin-antitoxin (TA) system. An RNase.</text>
</comment>
<dbReference type="EC" id="3.1.-.-" evidence="5"/>
<dbReference type="PANTHER" id="PTHR38826:SF5">
    <property type="entry name" value="RIBONUCLEASE VAPC13"/>
    <property type="match status" value="1"/>
</dbReference>
<dbReference type="HAMAP" id="MF_00265">
    <property type="entry name" value="VapC_Nob1"/>
    <property type="match status" value="1"/>
</dbReference>
<evidence type="ECO:0000313" key="8">
    <source>
        <dbReference type="Proteomes" id="UP000516360"/>
    </source>
</evidence>
<dbReference type="KEGG" id="dtp:JZK55_17360"/>
<evidence type="ECO:0000256" key="4">
    <source>
        <dbReference type="ARBA" id="ARBA00022801"/>
    </source>
</evidence>
<feature type="domain" description="PIN" evidence="6">
    <location>
        <begin position="4"/>
        <end position="128"/>
    </location>
</feature>
<keyword evidence="3 5" id="KW-0479">Metal-binding</keyword>
<sequence>MKTVFVDTNIFLRYLTADDPIKYEKCRELFNRAVNGKVSLLTSEMVIAELIWTLQSFYKVAKDEVIEKITVVISTPNLIIPNSGIIAEALIIYSRKNIDYIDAYNSVFMKHHSTSNIYSYDSDFDTIGGIKRIEP</sequence>
<dbReference type="GO" id="GO:0004540">
    <property type="term" value="F:RNA nuclease activity"/>
    <property type="evidence" value="ECO:0007669"/>
    <property type="project" value="InterPro"/>
</dbReference>
<dbReference type="GO" id="GO:0000287">
    <property type="term" value="F:magnesium ion binding"/>
    <property type="evidence" value="ECO:0007669"/>
    <property type="project" value="UniProtKB-UniRule"/>
</dbReference>
<comment type="cofactor">
    <cofactor evidence="5">
        <name>Mg(2+)</name>
        <dbReference type="ChEBI" id="CHEBI:18420"/>
    </cofactor>
</comment>
<dbReference type="EMBL" id="AP022873">
    <property type="protein sequence ID" value="BCB96814.1"/>
    <property type="molecule type" value="Genomic_DNA"/>
</dbReference>
<evidence type="ECO:0000259" key="6">
    <source>
        <dbReference type="Pfam" id="PF01850"/>
    </source>
</evidence>
<dbReference type="GO" id="GO:0090729">
    <property type="term" value="F:toxin activity"/>
    <property type="evidence" value="ECO:0007669"/>
    <property type="project" value="UniProtKB-KW"/>
</dbReference>
<feature type="binding site" evidence="5">
    <location>
        <position position="7"/>
    </location>
    <ligand>
        <name>Mg(2+)</name>
        <dbReference type="ChEBI" id="CHEBI:18420"/>
    </ligand>
</feature>
<name>A0A7G1H1Z5_9BACT</name>
<evidence type="ECO:0000256" key="3">
    <source>
        <dbReference type="ARBA" id="ARBA00022723"/>
    </source>
</evidence>
<dbReference type="InterPro" id="IPR029060">
    <property type="entry name" value="PIN-like_dom_sf"/>
</dbReference>
<protein>
    <recommendedName>
        <fullName evidence="5">Ribonuclease VapC</fullName>
        <shortName evidence="5">RNase VapC</shortName>
        <ecNumber evidence="5">3.1.-.-</ecNumber>
    </recommendedName>
    <alternativeName>
        <fullName evidence="5">Toxin VapC</fullName>
    </alternativeName>
</protein>
<dbReference type="Proteomes" id="UP000516360">
    <property type="component" value="Chromosome"/>
</dbReference>
<dbReference type="InterPro" id="IPR022907">
    <property type="entry name" value="VapC_family"/>
</dbReference>
<proteinExistence type="inferred from homology"/>
<dbReference type="Pfam" id="PF01850">
    <property type="entry name" value="PIN"/>
    <property type="match status" value="1"/>
</dbReference>
<accession>A0A7G1H1Z5</accession>
<keyword evidence="1 5" id="KW-1277">Toxin-antitoxin system</keyword>
<dbReference type="InterPro" id="IPR052106">
    <property type="entry name" value="PINc/VapC_TA"/>
</dbReference>
<dbReference type="GO" id="GO:0016787">
    <property type="term" value="F:hydrolase activity"/>
    <property type="evidence" value="ECO:0007669"/>
    <property type="project" value="UniProtKB-KW"/>
</dbReference>
<comment type="similarity">
    <text evidence="5">Belongs to the PINc/VapC protein family.</text>
</comment>
<dbReference type="SUPFAM" id="SSF88723">
    <property type="entry name" value="PIN domain-like"/>
    <property type="match status" value="1"/>
</dbReference>
<organism evidence="7 8">
    <name type="scientific">Dissulfurispira thermophila</name>
    <dbReference type="NCBI Taxonomy" id="2715679"/>
    <lineage>
        <taxon>Bacteria</taxon>
        <taxon>Pseudomonadati</taxon>
        <taxon>Nitrospirota</taxon>
        <taxon>Thermodesulfovibrionia</taxon>
        <taxon>Thermodesulfovibrionales</taxon>
        <taxon>Dissulfurispiraceae</taxon>
        <taxon>Dissulfurispira</taxon>
    </lineage>
</organism>
<reference evidence="7 8" key="1">
    <citation type="submission" date="2020-03" db="EMBL/GenBank/DDBJ databases">
        <title>Complete genome sequences of two sulfur-disproportionating bacterial strains T55J and Mzg5.</title>
        <authorList>
            <person name="Umezawa K."/>
            <person name="Kojima H."/>
            <person name="Kato Y."/>
            <person name="Fukui M."/>
        </authorList>
    </citation>
    <scope>NUCLEOTIDE SEQUENCE [LARGE SCALE GENOMIC DNA]</scope>
    <source>
        <strain evidence="7 8">T55J</strain>
    </source>
</reference>
<dbReference type="RefSeq" id="WP_203471978.1">
    <property type="nucleotide sequence ID" value="NZ_AP022873.1"/>
</dbReference>
<keyword evidence="4 5" id="KW-0378">Hydrolase</keyword>